<dbReference type="AlphaFoldDB" id="A0A7E5W067"/>
<comment type="similarity">
    <text evidence="1 8">Belongs to the xylose isomerase family.</text>
</comment>
<dbReference type="PANTHER" id="PTHR48408:SF1">
    <property type="entry name" value="XYLOSE ISOMERASE"/>
    <property type="match status" value="1"/>
</dbReference>
<proteinExistence type="inferred from homology"/>
<comment type="catalytic activity">
    <reaction evidence="7 8">
        <text>alpha-D-xylose = alpha-D-xylulofuranose</text>
        <dbReference type="Rhea" id="RHEA:22816"/>
        <dbReference type="ChEBI" id="CHEBI:28518"/>
        <dbReference type="ChEBI" id="CHEBI:188998"/>
        <dbReference type="EC" id="5.3.1.5"/>
    </reaction>
</comment>
<keyword evidence="5 8" id="KW-0413">Isomerase</keyword>
<keyword evidence="3 8" id="KW-0859">Xylose metabolism</keyword>
<dbReference type="GO" id="GO:0042732">
    <property type="term" value="P:D-xylose metabolic process"/>
    <property type="evidence" value="ECO:0007669"/>
    <property type="project" value="UniProtKB-KW"/>
</dbReference>
<dbReference type="GeneID" id="113498035"/>
<sequence>MYCHCHSPSSTHIIHRHIALHVISHHLQTTCIAEQKRSLVSRQRISHITPGCAHSRYSNMATYTQPTAKRQKVREPRSDNVDYFQGIDKIEYNNMASPSETTSYRYYNSSERVHSRPMEDWLKYSVSFTDFRNYGSDPCGRPLHSRSWDDGTDSMDNHKRHLKVLFELCAKLGVKYWTAFDTDLIPWSESWEENKTHWDDVVEYIQELASRYHVKLLWIAPDLHTHPRYASGAFTSNDATTFIQAATQIKKCLEVSQRLNAECFLIWPYREGYHTLFQTDVAREIKLFAKLLKLTAEYKERLNYRCQMLIMPYYSFYHSSRFSGGWQHRQWRESDLIHKYMWDVTSCLYLLKNYNLDRYYKVAVTPGHHMYIANVYNMLGGVTVSSEWDHYDSRTLTLMMKCIVDQGTAPPGGINLKLCPRRDSDLRDLTTMYVKYIDALAKALRLACTVIAEQIISKHLQQRYSTYYSGFGSRLVGSDISMEECEEYYKKNHPHGEVTSSKFEHLDVVFQRHLDACDHI</sequence>
<protein>
    <recommendedName>
        <fullName evidence="2 8">Xylose isomerase</fullName>
        <ecNumber evidence="2 8">5.3.1.5</ecNumber>
    </recommendedName>
</protein>
<reference evidence="10" key="1">
    <citation type="submission" date="2025-08" db="UniProtKB">
        <authorList>
            <consortium name="RefSeq"/>
        </authorList>
    </citation>
    <scope>IDENTIFICATION</scope>
</reference>
<dbReference type="EC" id="5.3.1.5" evidence="2 8"/>
<evidence type="ECO:0000256" key="1">
    <source>
        <dbReference type="ARBA" id="ARBA00005765"/>
    </source>
</evidence>
<evidence type="ECO:0000256" key="6">
    <source>
        <dbReference type="ARBA" id="ARBA00023277"/>
    </source>
</evidence>
<dbReference type="PRINTS" id="PR00688">
    <property type="entry name" value="XYLOSISMRASE"/>
</dbReference>
<keyword evidence="9" id="KW-1185">Reference proteome</keyword>
<evidence type="ECO:0000256" key="4">
    <source>
        <dbReference type="ARBA" id="ARBA00022723"/>
    </source>
</evidence>
<evidence type="ECO:0000313" key="10">
    <source>
        <dbReference type="RefSeq" id="XP_026733721.1"/>
    </source>
</evidence>
<name>A0A7E5W067_TRINI</name>
<gene>
    <name evidence="10" type="primary">LOC113498035</name>
</gene>
<dbReference type="OrthoDB" id="1730074at2759"/>
<organism evidence="9 10">
    <name type="scientific">Trichoplusia ni</name>
    <name type="common">Cabbage looper</name>
    <dbReference type="NCBI Taxonomy" id="7111"/>
    <lineage>
        <taxon>Eukaryota</taxon>
        <taxon>Metazoa</taxon>
        <taxon>Ecdysozoa</taxon>
        <taxon>Arthropoda</taxon>
        <taxon>Hexapoda</taxon>
        <taxon>Insecta</taxon>
        <taxon>Pterygota</taxon>
        <taxon>Neoptera</taxon>
        <taxon>Endopterygota</taxon>
        <taxon>Lepidoptera</taxon>
        <taxon>Glossata</taxon>
        <taxon>Ditrysia</taxon>
        <taxon>Noctuoidea</taxon>
        <taxon>Noctuidae</taxon>
        <taxon>Plusiinae</taxon>
        <taxon>Trichoplusia</taxon>
    </lineage>
</organism>
<dbReference type="InterPro" id="IPR036237">
    <property type="entry name" value="Xyl_isomerase-like_sf"/>
</dbReference>
<evidence type="ECO:0000256" key="2">
    <source>
        <dbReference type="ARBA" id="ARBA00011958"/>
    </source>
</evidence>
<dbReference type="Gene3D" id="3.20.20.150">
    <property type="entry name" value="Divalent-metal-dependent TIM barrel enzymes"/>
    <property type="match status" value="1"/>
</dbReference>
<dbReference type="Proteomes" id="UP000322000">
    <property type="component" value="Chromosome 10"/>
</dbReference>
<dbReference type="GO" id="GO:0009045">
    <property type="term" value="F:xylose isomerase activity"/>
    <property type="evidence" value="ECO:0007669"/>
    <property type="project" value="UniProtKB-EC"/>
</dbReference>
<evidence type="ECO:0000256" key="5">
    <source>
        <dbReference type="ARBA" id="ARBA00023235"/>
    </source>
</evidence>
<dbReference type="PROSITE" id="PS51415">
    <property type="entry name" value="XYLOSE_ISOMERASE"/>
    <property type="match status" value="1"/>
</dbReference>
<dbReference type="KEGG" id="tnl:113498035"/>
<keyword evidence="4 8" id="KW-0479">Metal-binding</keyword>
<dbReference type="GO" id="GO:0046872">
    <property type="term" value="F:metal ion binding"/>
    <property type="evidence" value="ECO:0007669"/>
    <property type="project" value="UniProtKB-KW"/>
</dbReference>
<dbReference type="RefSeq" id="XP_026733721.1">
    <property type="nucleotide sequence ID" value="XM_026877920.1"/>
</dbReference>
<evidence type="ECO:0000256" key="7">
    <source>
        <dbReference type="ARBA" id="ARBA00033659"/>
    </source>
</evidence>
<dbReference type="InParanoid" id="A0A7E5W067"/>
<dbReference type="InterPro" id="IPR001998">
    <property type="entry name" value="Xylose_isomerase"/>
</dbReference>
<evidence type="ECO:0000256" key="3">
    <source>
        <dbReference type="ARBA" id="ARBA00022629"/>
    </source>
</evidence>
<evidence type="ECO:0000256" key="8">
    <source>
        <dbReference type="RuleBase" id="RU000609"/>
    </source>
</evidence>
<dbReference type="SUPFAM" id="SSF51658">
    <property type="entry name" value="Xylose isomerase-like"/>
    <property type="match status" value="1"/>
</dbReference>
<dbReference type="PANTHER" id="PTHR48408">
    <property type="match status" value="1"/>
</dbReference>
<keyword evidence="6 8" id="KW-0119">Carbohydrate metabolism</keyword>
<evidence type="ECO:0000313" key="9">
    <source>
        <dbReference type="Proteomes" id="UP000322000"/>
    </source>
</evidence>
<accession>A0A7E5W067</accession>